<dbReference type="PANTHER" id="PTHR10339:SF29">
    <property type="entry name" value="NAD(P)(+)--ARGININE ADP-RIBOSYLTRANSFERASE"/>
    <property type="match status" value="1"/>
</dbReference>
<dbReference type="InterPro" id="IPR000768">
    <property type="entry name" value="ART"/>
</dbReference>
<protein>
    <recommendedName>
        <fullName evidence="7">NAD(P)(+)--arginine ADP-ribosyltransferase</fullName>
        <ecNumber evidence="7">2.4.2.31</ecNumber>
    </recommendedName>
    <alternativeName>
        <fullName evidence="7">Mono(ADP-ribosyl)transferase</fullName>
    </alternativeName>
</protein>
<dbReference type="SUPFAM" id="SSF56399">
    <property type="entry name" value="ADP-ribosylation"/>
    <property type="match status" value="1"/>
</dbReference>
<dbReference type="PANTHER" id="PTHR10339">
    <property type="entry name" value="ADP-RIBOSYLTRANSFERASE"/>
    <property type="match status" value="1"/>
</dbReference>
<dbReference type="GO" id="GO:0016779">
    <property type="term" value="F:nucleotidyltransferase activity"/>
    <property type="evidence" value="ECO:0007669"/>
    <property type="project" value="UniProtKB-KW"/>
</dbReference>
<keyword evidence="4" id="KW-0548">Nucleotidyltransferase</keyword>
<keyword evidence="2 7" id="KW-0328">Glycosyltransferase</keyword>
<keyword evidence="7" id="KW-0520">NAD</keyword>
<dbReference type="EC" id="2.4.2.31" evidence="7"/>
<dbReference type="GO" id="GO:0106274">
    <property type="term" value="F:NAD+-protein-arginine ADP-ribosyltransferase activity"/>
    <property type="evidence" value="ECO:0007669"/>
    <property type="project" value="UniProtKB-EC"/>
</dbReference>
<dbReference type="GO" id="GO:0003950">
    <property type="term" value="F:NAD+ poly-ADP-ribosyltransferase activity"/>
    <property type="evidence" value="ECO:0007669"/>
    <property type="project" value="TreeGrafter"/>
</dbReference>
<sequence length="112" mass="12648">MAPDAVDDMYLGCTKEMEDTVQKIYFKKEYSDKIFKTAWTNAQSCANRKKDKGDEALTKNHLQAICAYTSNDIYKQFNNAVRTAPNCMFQLTDTDTDQELILSLGKTGPSDS</sequence>
<dbReference type="Proteomes" id="UP001174136">
    <property type="component" value="Unassembled WGS sequence"/>
</dbReference>
<comment type="similarity">
    <text evidence="1 7">Belongs to the Arg-specific ADP-ribosyltransferase family.</text>
</comment>
<dbReference type="InterPro" id="IPR050999">
    <property type="entry name" value="ADP-ribosyltransferase_ARG"/>
</dbReference>
<evidence type="ECO:0000256" key="5">
    <source>
        <dbReference type="ARBA" id="ARBA00022857"/>
    </source>
</evidence>
<evidence type="ECO:0000313" key="8">
    <source>
        <dbReference type="EMBL" id="KAK0151821.1"/>
    </source>
</evidence>
<keyword evidence="5 7" id="KW-0521">NADP</keyword>
<evidence type="ECO:0000256" key="1">
    <source>
        <dbReference type="ARBA" id="ARBA00009558"/>
    </source>
</evidence>
<name>A0AA47P5M3_MERPO</name>
<evidence type="ECO:0000313" key="9">
    <source>
        <dbReference type="Proteomes" id="UP001174136"/>
    </source>
</evidence>
<reference evidence="8" key="1">
    <citation type="journal article" date="2023" name="Front. Mar. Sci.">
        <title>A new Merluccius polli reference genome to investigate the effects of global change in West African waters.</title>
        <authorList>
            <person name="Mateo J.L."/>
            <person name="Blanco-Fernandez C."/>
            <person name="Garcia-Vazquez E."/>
            <person name="Machado-Schiaffino G."/>
        </authorList>
    </citation>
    <scope>NUCLEOTIDE SEQUENCE</scope>
    <source>
        <strain evidence="8">C29</strain>
        <tissue evidence="8">Fin</tissue>
    </source>
</reference>
<dbReference type="Pfam" id="PF01129">
    <property type="entry name" value="ART"/>
    <property type="match status" value="1"/>
</dbReference>
<comment type="catalytic activity">
    <reaction evidence="6 7">
        <text>L-arginyl-[protein] + NAD(+) = N(omega)-(ADP-D-ribosyl)-L-arginyl-[protein] + nicotinamide + H(+)</text>
        <dbReference type="Rhea" id="RHEA:19149"/>
        <dbReference type="Rhea" id="RHEA-COMP:10532"/>
        <dbReference type="Rhea" id="RHEA-COMP:15087"/>
        <dbReference type="ChEBI" id="CHEBI:15378"/>
        <dbReference type="ChEBI" id="CHEBI:17154"/>
        <dbReference type="ChEBI" id="CHEBI:29965"/>
        <dbReference type="ChEBI" id="CHEBI:57540"/>
        <dbReference type="ChEBI" id="CHEBI:142554"/>
        <dbReference type="EC" id="2.4.2.31"/>
    </reaction>
</comment>
<evidence type="ECO:0000256" key="2">
    <source>
        <dbReference type="ARBA" id="ARBA00022676"/>
    </source>
</evidence>
<evidence type="ECO:0000256" key="6">
    <source>
        <dbReference type="ARBA" id="ARBA00047597"/>
    </source>
</evidence>
<evidence type="ECO:0000256" key="4">
    <source>
        <dbReference type="ARBA" id="ARBA00022695"/>
    </source>
</evidence>
<proteinExistence type="inferred from homology"/>
<keyword evidence="3 7" id="KW-0808">Transferase</keyword>
<accession>A0AA47P5M3</accession>
<dbReference type="EMBL" id="JAOPHQ010001161">
    <property type="protein sequence ID" value="KAK0151821.1"/>
    <property type="molecule type" value="Genomic_DNA"/>
</dbReference>
<dbReference type="AlphaFoldDB" id="A0AA47P5M3"/>
<organism evidence="8 9">
    <name type="scientific">Merluccius polli</name>
    <name type="common">Benguela hake</name>
    <name type="synonym">Merluccius cadenati</name>
    <dbReference type="NCBI Taxonomy" id="89951"/>
    <lineage>
        <taxon>Eukaryota</taxon>
        <taxon>Metazoa</taxon>
        <taxon>Chordata</taxon>
        <taxon>Craniata</taxon>
        <taxon>Vertebrata</taxon>
        <taxon>Euteleostomi</taxon>
        <taxon>Actinopterygii</taxon>
        <taxon>Neopterygii</taxon>
        <taxon>Teleostei</taxon>
        <taxon>Neoteleostei</taxon>
        <taxon>Acanthomorphata</taxon>
        <taxon>Zeiogadaria</taxon>
        <taxon>Gadariae</taxon>
        <taxon>Gadiformes</taxon>
        <taxon>Gadoidei</taxon>
        <taxon>Merlucciidae</taxon>
        <taxon>Merluccius</taxon>
    </lineage>
</organism>
<keyword evidence="9" id="KW-1185">Reference proteome</keyword>
<gene>
    <name evidence="8" type="primary">ART5_1</name>
    <name evidence="8" type="ORF">N1851_006802</name>
</gene>
<dbReference type="Gene3D" id="3.90.176.10">
    <property type="entry name" value="Toxin ADP-ribosyltransferase, Chain A, domain 1"/>
    <property type="match status" value="1"/>
</dbReference>
<comment type="caution">
    <text evidence="8">The sequence shown here is derived from an EMBL/GenBank/DDBJ whole genome shotgun (WGS) entry which is preliminary data.</text>
</comment>
<evidence type="ECO:0000256" key="3">
    <source>
        <dbReference type="ARBA" id="ARBA00022679"/>
    </source>
</evidence>
<evidence type="ECO:0000256" key="7">
    <source>
        <dbReference type="RuleBase" id="RU361228"/>
    </source>
</evidence>